<feature type="region of interest" description="Disordered" evidence="1">
    <location>
        <begin position="28"/>
        <end position="75"/>
    </location>
</feature>
<dbReference type="Proteomes" id="UP000310263">
    <property type="component" value="Unassembled WGS sequence"/>
</dbReference>
<evidence type="ECO:0000256" key="1">
    <source>
        <dbReference type="SAM" id="MobiDB-lite"/>
    </source>
</evidence>
<evidence type="ECO:0000313" key="3">
    <source>
        <dbReference type="EMBL" id="TGY62151.1"/>
    </source>
</evidence>
<protein>
    <recommendedName>
        <fullName evidence="5">DUF3829 domain-containing protein</fullName>
    </recommendedName>
</protein>
<reference evidence="3 4" key="1">
    <citation type="submission" date="2019-04" db="EMBL/GenBank/DDBJ databases">
        <title>Microbes associate with the intestines of laboratory mice.</title>
        <authorList>
            <person name="Navarre W."/>
            <person name="Wong E."/>
            <person name="Huang K."/>
            <person name="Tropini C."/>
            <person name="Ng K."/>
            <person name="Yu B."/>
        </authorList>
    </citation>
    <scope>NUCLEOTIDE SEQUENCE [LARGE SCALE GENOMIC DNA]</scope>
    <source>
        <strain evidence="3 4">NM07_P-09</strain>
    </source>
</reference>
<proteinExistence type="predicted"/>
<feature type="compositionally biased region" description="Low complexity" evidence="1">
    <location>
        <begin position="36"/>
        <end position="61"/>
    </location>
</feature>
<evidence type="ECO:0008006" key="5">
    <source>
        <dbReference type="Google" id="ProtNLM"/>
    </source>
</evidence>
<organism evidence="3 4">
    <name type="scientific">Muricaecibacterium torontonense</name>
    <dbReference type="NCBI Taxonomy" id="3032871"/>
    <lineage>
        <taxon>Bacteria</taxon>
        <taxon>Bacillati</taxon>
        <taxon>Actinomycetota</taxon>
        <taxon>Coriobacteriia</taxon>
        <taxon>Coriobacteriales</taxon>
        <taxon>Atopobiaceae</taxon>
        <taxon>Muricaecibacterium</taxon>
    </lineage>
</organism>
<comment type="caution">
    <text evidence="3">The sequence shown here is derived from an EMBL/GenBank/DDBJ whole genome shotgun (WGS) entry which is preliminary data.</text>
</comment>
<sequence length="204" mass="22557">MKKNTVLTVAFTVMLVLGGCSLQPTGAWQGTDLKDQGQSQQDTAPQDQTPDQQDQDTSQDSSGKEGATKDYGGYDTNTISTNVQNMYNTNRTMLNLLHDFAYEGGSKEEVQAQFQQLTNELDSYAQTMLSVDVTNAPKGFIVAQGYLKECADSYKQAASDLATALDQEDYQDPLDNYDTHLSEAAYAYYRWYGATEATIESLKQ</sequence>
<name>A0A4S2F4J7_9ACTN</name>
<accession>A0A4S2F4J7</accession>
<dbReference type="EMBL" id="SRYE01000003">
    <property type="protein sequence ID" value="TGY62151.1"/>
    <property type="molecule type" value="Genomic_DNA"/>
</dbReference>
<gene>
    <name evidence="3" type="ORF">E5334_05645</name>
</gene>
<evidence type="ECO:0000256" key="2">
    <source>
        <dbReference type="SAM" id="SignalP"/>
    </source>
</evidence>
<dbReference type="RefSeq" id="WP_136012621.1">
    <property type="nucleotide sequence ID" value="NZ_SRYE01000003.1"/>
</dbReference>
<dbReference type="PROSITE" id="PS51257">
    <property type="entry name" value="PROKAR_LIPOPROTEIN"/>
    <property type="match status" value="1"/>
</dbReference>
<evidence type="ECO:0000313" key="4">
    <source>
        <dbReference type="Proteomes" id="UP000310263"/>
    </source>
</evidence>
<dbReference type="AlphaFoldDB" id="A0A4S2F4J7"/>
<feature type="chain" id="PRO_5039696776" description="DUF3829 domain-containing protein" evidence="2">
    <location>
        <begin position="23"/>
        <end position="204"/>
    </location>
</feature>
<feature type="signal peptide" evidence="2">
    <location>
        <begin position="1"/>
        <end position="22"/>
    </location>
</feature>
<keyword evidence="4" id="KW-1185">Reference proteome</keyword>
<keyword evidence="2" id="KW-0732">Signal</keyword>